<reference evidence="8" key="1">
    <citation type="submission" date="2021-04" db="EMBL/GenBank/DDBJ databases">
        <authorList>
            <person name="Chebbi M.A.C M."/>
        </authorList>
    </citation>
    <scope>NUCLEOTIDE SEQUENCE</scope>
</reference>
<comment type="cofactor">
    <cofactor evidence="1">
        <name>NAD(+)</name>
        <dbReference type="ChEBI" id="CHEBI:57540"/>
    </cofactor>
</comment>
<dbReference type="SUPFAM" id="SSF52283">
    <property type="entry name" value="Formate/glycerate dehydrogenase catalytic domain-like"/>
    <property type="match status" value="1"/>
</dbReference>
<evidence type="ECO:0000256" key="5">
    <source>
        <dbReference type="SAM" id="MobiDB-lite"/>
    </source>
</evidence>
<protein>
    <submittedName>
        <fullName evidence="8">Similar to AhcyL1: Adenosylhomocysteinase-like 1 (Drosophila melanogaster)</fullName>
    </submittedName>
</protein>
<dbReference type="SMART" id="SM00996">
    <property type="entry name" value="AdoHcyase"/>
    <property type="match status" value="1"/>
</dbReference>
<evidence type="ECO:0000256" key="1">
    <source>
        <dbReference type="ARBA" id="ARBA00001911"/>
    </source>
</evidence>
<evidence type="ECO:0000256" key="6">
    <source>
        <dbReference type="SAM" id="SignalP"/>
    </source>
</evidence>
<dbReference type="Gene3D" id="3.40.50.1480">
    <property type="entry name" value="Adenosylhomocysteinase-like"/>
    <property type="match status" value="3"/>
</dbReference>
<dbReference type="PROSITE" id="PS00738">
    <property type="entry name" value="ADOHCYASE_1"/>
    <property type="match status" value="1"/>
</dbReference>
<accession>A0A8J2HM43</accession>
<dbReference type="InterPro" id="IPR015878">
    <property type="entry name" value="Ado_hCys_hydrolase_NAD-bd"/>
</dbReference>
<keyword evidence="4" id="KW-0520">NAD</keyword>
<evidence type="ECO:0000313" key="9">
    <source>
        <dbReference type="Proteomes" id="UP000786811"/>
    </source>
</evidence>
<feature type="compositionally biased region" description="Polar residues" evidence="5">
    <location>
        <begin position="25"/>
        <end position="38"/>
    </location>
</feature>
<sequence>MYISVCLLTMLTLRGVSKMADNGDGPSNTSSGKNTRINVSDGPITDPASTIKSLEASNNAFHGPRTKLESKSGALKKSSRYRSRSLSASSNDSYSSASYTGSSSGEDDVSPREKIQKTEKGFTDFCVRNINQYAFGRREIEIAEQEMPGIMALRRRAAEDRPLKNAKIVGCTHINAQTAVLIETLVELGAQVRWAACNIYSTQNEVAAALAHAGYPIFAWRGETEEDFWWCIDKLYQLSKAGKLSVPAMNVNDSVTKTKFDNLYSCRESIIDSLKRSTDVMFGGKQVVICGYGEVGKGCCQALKGLGCIVYITEIDPICALQASMDGFRVMKLNEVIRNVDIVITATGNKNVVTREHMDKMKNGCVICNMGHSNTEIDVNSLRTPDLTWEKVRSQVDHVIWPDGKRIVLLAQGRLVNLSCSSIPSFVVSITAATQALALIELFNAPAGHEYVASLHLPTFDAHLTELTDEQAKYMGLNKAGPFKPNYYR</sequence>
<dbReference type="Proteomes" id="UP000786811">
    <property type="component" value="Unassembled WGS sequence"/>
</dbReference>
<comment type="caution">
    <text evidence="8">The sequence shown here is derived from an EMBL/GenBank/DDBJ whole genome shotgun (WGS) entry which is preliminary data.</text>
</comment>
<dbReference type="Pfam" id="PF00670">
    <property type="entry name" value="AdoHcyase_NAD"/>
    <property type="match status" value="1"/>
</dbReference>
<dbReference type="Pfam" id="PF05221">
    <property type="entry name" value="AdoHcyase"/>
    <property type="match status" value="1"/>
</dbReference>
<dbReference type="PANTHER" id="PTHR23420:SF0">
    <property type="entry name" value="ADENOSYLHOMOCYSTEINASE"/>
    <property type="match status" value="1"/>
</dbReference>
<feature type="compositionally biased region" description="Low complexity" evidence="5">
    <location>
        <begin position="84"/>
        <end position="104"/>
    </location>
</feature>
<keyword evidence="3" id="KW-0554">One-carbon metabolism</keyword>
<dbReference type="Gene3D" id="3.40.50.720">
    <property type="entry name" value="NAD(P)-binding Rossmann-like Domain"/>
    <property type="match status" value="1"/>
</dbReference>
<evidence type="ECO:0000256" key="4">
    <source>
        <dbReference type="ARBA" id="ARBA00023027"/>
    </source>
</evidence>
<dbReference type="SMART" id="SM00997">
    <property type="entry name" value="AdoHcyase_NAD"/>
    <property type="match status" value="1"/>
</dbReference>
<name>A0A8J2HM43_COTCN</name>
<dbReference type="InterPro" id="IPR036291">
    <property type="entry name" value="NAD(P)-bd_dom_sf"/>
</dbReference>
<feature type="domain" description="S-adenosyl-L-homocysteine hydrolase NAD binding" evidence="7">
    <location>
        <begin position="262"/>
        <end position="423"/>
    </location>
</feature>
<dbReference type="GO" id="GO:0005829">
    <property type="term" value="C:cytosol"/>
    <property type="evidence" value="ECO:0007669"/>
    <property type="project" value="TreeGrafter"/>
</dbReference>
<dbReference type="CDD" id="cd00401">
    <property type="entry name" value="SAHH"/>
    <property type="match status" value="1"/>
</dbReference>
<dbReference type="EMBL" id="CAJNRD030001122">
    <property type="protein sequence ID" value="CAG5101116.1"/>
    <property type="molecule type" value="Genomic_DNA"/>
</dbReference>
<evidence type="ECO:0000256" key="3">
    <source>
        <dbReference type="ARBA" id="ARBA00022563"/>
    </source>
</evidence>
<keyword evidence="6" id="KW-0732">Signal</keyword>
<dbReference type="AlphaFoldDB" id="A0A8J2HM43"/>
<comment type="similarity">
    <text evidence="2">Belongs to the adenosylhomocysteinase family.</text>
</comment>
<dbReference type="SUPFAM" id="SSF51735">
    <property type="entry name" value="NAD(P)-binding Rossmann-fold domains"/>
    <property type="match status" value="1"/>
</dbReference>
<organism evidence="8 9">
    <name type="scientific">Cotesia congregata</name>
    <name type="common">Parasitoid wasp</name>
    <name type="synonym">Apanteles congregatus</name>
    <dbReference type="NCBI Taxonomy" id="51543"/>
    <lineage>
        <taxon>Eukaryota</taxon>
        <taxon>Metazoa</taxon>
        <taxon>Ecdysozoa</taxon>
        <taxon>Arthropoda</taxon>
        <taxon>Hexapoda</taxon>
        <taxon>Insecta</taxon>
        <taxon>Pterygota</taxon>
        <taxon>Neoptera</taxon>
        <taxon>Endopterygota</taxon>
        <taxon>Hymenoptera</taxon>
        <taxon>Apocrita</taxon>
        <taxon>Ichneumonoidea</taxon>
        <taxon>Braconidae</taxon>
        <taxon>Microgastrinae</taxon>
        <taxon>Cotesia</taxon>
    </lineage>
</organism>
<proteinExistence type="inferred from homology"/>
<dbReference type="InterPro" id="IPR020082">
    <property type="entry name" value="S-Ado-L-homoCys_hydrolase_CS"/>
</dbReference>
<feature type="region of interest" description="Disordered" evidence="5">
    <location>
        <begin position="17"/>
        <end position="115"/>
    </location>
</feature>
<evidence type="ECO:0000256" key="2">
    <source>
        <dbReference type="ARBA" id="ARBA00007122"/>
    </source>
</evidence>
<dbReference type="PROSITE" id="PS00739">
    <property type="entry name" value="ADOHCYASE_2"/>
    <property type="match status" value="1"/>
</dbReference>
<feature type="signal peptide" evidence="6">
    <location>
        <begin position="1"/>
        <end position="18"/>
    </location>
</feature>
<dbReference type="InterPro" id="IPR000043">
    <property type="entry name" value="Adenosylhomocysteinase-like"/>
</dbReference>
<dbReference type="OrthoDB" id="10007170at2759"/>
<dbReference type="FunFam" id="3.40.50.720:FF:000035">
    <property type="entry name" value="Adenosylhomocysteinase"/>
    <property type="match status" value="1"/>
</dbReference>
<evidence type="ECO:0000313" key="8">
    <source>
        <dbReference type="EMBL" id="CAG5101116.1"/>
    </source>
</evidence>
<evidence type="ECO:0000259" key="7">
    <source>
        <dbReference type="SMART" id="SM00997"/>
    </source>
</evidence>
<dbReference type="GO" id="GO:0006730">
    <property type="term" value="P:one-carbon metabolic process"/>
    <property type="evidence" value="ECO:0007669"/>
    <property type="project" value="UniProtKB-KW"/>
</dbReference>
<gene>
    <name evidence="8" type="ORF">HICCMSTLAB_LOCUS10189</name>
</gene>
<dbReference type="PANTHER" id="PTHR23420">
    <property type="entry name" value="ADENOSYLHOMOCYSTEINASE"/>
    <property type="match status" value="1"/>
</dbReference>
<dbReference type="GO" id="GO:0033353">
    <property type="term" value="P:S-adenosylmethionine cycle"/>
    <property type="evidence" value="ECO:0007669"/>
    <property type="project" value="TreeGrafter"/>
</dbReference>
<feature type="compositionally biased region" description="Polar residues" evidence="5">
    <location>
        <begin position="47"/>
        <end position="60"/>
    </location>
</feature>
<dbReference type="InterPro" id="IPR042172">
    <property type="entry name" value="Adenosylhomocyst_ase-like_sf"/>
</dbReference>
<keyword evidence="9" id="KW-1185">Reference proteome</keyword>
<feature type="chain" id="PRO_5035262318" evidence="6">
    <location>
        <begin position="19"/>
        <end position="489"/>
    </location>
</feature>